<dbReference type="EMBL" id="JASCZI010031812">
    <property type="protein sequence ID" value="MED6127471.1"/>
    <property type="molecule type" value="Genomic_DNA"/>
</dbReference>
<proteinExistence type="predicted"/>
<reference evidence="1 2" key="1">
    <citation type="journal article" date="2023" name="Plants (Basel)">
        <title>Bridging the Gap: Combining Genomics and Transcriptomics Approaches to Understand Stylosanthes scabra, an Orphan Legume from the Brazilian Caatinga.</title>
        <authorList>
            <person name="Ferreira-Neto J.R.C."/>
            <person name="da Silva M.D."/>
            <person name="Binneck E."/>
            <person name="de Melo N.F."/>
            <person name="da Silva R.H."/>
            <person name="de Melo A.L.T.M."/>
            <person name="Pandolfi V."/>
            <person name="Bustamante F.O."/>
            <person name="Brasileiro-Vidal A.C."/>
            <person name="Benko-Iseppon A.M."/>
        </authorList>
    </citation>
    <scope>NUCLEOTIDE SEQUENCE [LARGE SCALE GENOMIC DNA]</scope>
    <source>
        <tissue evidence="1">Leaves</tissue>
    </source>
</reference>
<sequence>MGAPTVANASTIFLICIRSGELRENLLLLQMVLQFLPTEGLGNLNGSNPLSLKQRGPKQAHFGLEADPIRVRKRNPNRDITLPTCSDDRVEVGDCGAREGCTLLQPPCAGHCRLQVAIAVTDGSVLDLPPSFNFLRHHVRSRQAQASLTTSPALVPSNLYLDWSTESLESWWRCKWKRKGFERDLLCPKPPRVISDTVALVVDSAHYLPLLEPDLQLVMLVSFQLSFVGVSLSCRASLSFSPSRHRRTSIAAGPASSRSFLAFVQFCVAHRELPRVVRICVVAVSPSCVAIVRLKLCLATR</sequence>
<evidence type="ECO:0000313" key="1">
    <source>
        <dbReference type="EMBL" id="MED6127471.1"/>
    </source>
</evidence>
<accession>A0ABU6RUK9</accession>
<organism evidence="1 2">
    <name type="scientific">Stylosanthes scabra</name>
    <dbReference type="NCBI Taxonomy" id="79078"/>
    <lineage>
        <taxon>Eukaryota</taxon>
        <taxon>Viridiplantae</taxon>
        <taxon>Streptophyta</taxon>
        <taxon>Embryophyta</taxon>
        <taxon>Tracheophyta</taxon>
        <taxon>Spermatophyta</taxon>
        <taxon>Magnoliopsida</taxon>
        <taxon>eudicotyledons</taxon>
        <taxon>Gunneridae</taxon>
        <taxon>Pentapetalae</taxon>
        <taxon>rosids</taxon>
        <taxon>fabids</taxon>
        <taxon>Fabales</taxon>
        <taxon>Fabaceae</taxon>
        <taxon>Papilionoideae</taxon>
        <taxon>50 kb inversion clade</taxon>
        <taxon>dalbergioids sensu lato</taxon>
        <taxon>Dalbergieae</taxon>
        <taxon>Pterocarpus clade</taxon>
        <taxon>Stylosanthes</taxon>
    </lineage>
</organism>
<name>A0ABU6RUK9_9FABA</name>
<evidence type="ECO:0000313" key="2">
    <source>
        <dbReference type="Proteomes" id="UP001341840"/>
    </source>
</evidence>
<dbReference type="Proteomes" id="UP001341840">
    <property type="component" value="Unassembled WGS sequence"/>
</dbReference>
<gene>
    <name evidence="1" type="ORF">PIB30_088434</name>
</gene>
<keyword evidence="2" id="KW-1185">Reference proteome</keyword>
<protein>
    <submittedName>
        <fullName evidence="1">Uncharacterized protein</fullName>
    </submittedName>
</protein>
<comment type="caution">
    <text evidence="1">The sequence shown here is derived from an EMBL/GenBank/DDBJ whole genome shotgun (WGS) entry which is preliminary data.</text>
</comment>